<evidence type="ECO:0000256" key="1">
    <source>
        <dbReference type="ARBA" id="ARBA00006611"/>
    </source>
</evidence>
<dbReference type="InterPro" id="IPR001482">
    <property type="entry name" value="T2SS/T4SS_dom"/>
</dbReference>
<dbReference type="SUPFAM" id="SSF52540">
    <property type="entry name" value="P-loop containing nucleoside triphosphate hydrolases"/>
    <property type="match status" value="1"/>
</dbReference>
<protein>
    <submittedName>
        <fullName evidence="6">General secretory pathway protein E</fullName>
    </submittedName>
</protein>
<dbReference type="InterPro" id="IPR007831">
    <property type="entry name" value="T2SS_GspE_N"/>
</dbReference>
<dbReference type="Pfam" id="PF00437">
    <property type="entry name" value="T2SSE"/>
    <property type="match status" value="1"/>
</dbReference>
<dbReference type="Gene3D" id="3.40.50.300">
    <property type="entry name" value="P-loop containing nucleotide triphosphate hydrolases"/>
    <property type="match status" value="1"/>
</dbReference>
<evidence type="ECO:0000256" key="3">
    <source>
        <dbReference type="ARBA" id="ARBA00022840"/>
    </source>
</evidence>
<dbReference type="Pfam" id="PF05157">
    <property type="entry name" value="MshEN"/>
    <property type="match status" value="1"/>
</dbReference>
<dbReference type="InterPro" id="IPR027417">
    <property type="entry name" value="P-loop_NTPase"/>
</dbReference>
<evidence type="ECO:0000313" key="7">
    <source>
        <dbReference type="Proteomes" id="UP000034607"/>
    </source>
</evidence>
<dbReference type="GO" id="GO:0005524">
    <property type="term" value="F:ATP binding"/>
    <property type="evidence" value="ECO:0007669"/>
    <property type="project" value="UniProtKB-KW"/>
</dbReference>
<name>A0A0G1UGY2_9BACT</name>
<evidence type="ECO:0000256" key="2">
    <source>
        <dbReference type="ARBA" id="ARBA00022741"/>
    </source>
</evidence>
<reference evidence="6 7" key="1">
    <citation type="journal article" date="2015" name="Nature">
        <title>rRNA introns, odd ribosomes, and small enigmatic genomes across a large radiation of phyla.</title>
        <authorList>
            <person name="Brown C.T."/>
            <person name="Hug L.A."/>
            <person name="Thomas B.C."/>
            <person name="Sharon I."/>
            <person name="Castelle C.J."/>
            <person name="Singh A."/>
            <person name="Wilkins M.J."/>
            <person name="Williams K.H."/>
            <person name="Banfield J.F."/>
        </authorList>
    </citation>
    <scope>NUCLEOTIDE SEQUENCE [LARGE SCALE GENOMIC DNA]</scope>
</reference>
<dbReference type="SUPFAM" id="SSF160246">
    <property type="entry name" value="EspE N-terminal domain-like"/>
    <property type="match status" value="1"/>
</dbReference>
<evidence type="ECO:0000259" key="5">
    <source>
        <dbReference type="Pfam" id="PF05157"/>
    </source>
</evidence>
<dbReference type="PATRIC" id="fig|1618357.3.peg.19"/>
<dbReference type="AlphaFoldDB" id="A0A0G1UGY2"/>
<accession>A0A0G1UGY2</accession>
<dbReference type="Gene3D" id="3.30.450.90">
    <property type="match status" value="1"/>
</dbReference>
<sequence length="564" mass="62461">MEWMSLPDDKLKNLVLKSRLVTSKLMEEAVSQAVTTARPLEDTLVEKGMVTDEQLGTLIAKYYQVPFINLAKLTIPESVFYLIPERMARKFKIIAFARDSAGLKIAAYDPTQKEILGFLAKKTRTKVIPHYATALDVVTVLRAYEKDLQKTVDSLLKEEVWSPKTLLEDPPVAKIVDLLIDTAYQARASDIHIEPGENDSLARFRIDGLLQDALHVPKFLHDRIVTRIKVLSNLRTDEHLAPQDGKMRVALEEETIDIRVSIIPVVAGEKAVLRLLSTRTRELSFADLGMNEADLKKVAAAYSKSYGMILSTGPTGSGKTTSIYSVLKILNTREKNITTVEDPVEYQIKGANQIQVNPKANLTFATGLRSILRQDPNIIFVGEIRDADTAGIAVNAALTGHLVLSTLHTNDAATAIPRLSDMKVEPFLVASTVSVIIAQRLVRRICNQCKQSHSITLVELVKNFPEAEVRQIIGSAKTLTIYTGRGCKACRFTGYAGRVGLFEVLEVNNNIRKLITQKSDSDVIAGTARQQGMKTMLEDGLDKIKHGVTTVEEVLRVTKAEFLS</sequence>
<feature type="domain" description="Type II secretion system protein GspE N-terminal" evidence="5">
    <location>
        <begin position="63"/>
        <end position="146"/>
    </location>
</feature>
<dbReference type="InterPro" id="IPR037257">
    <property type="entry name" value="T2SS_E_N_sf"/>
</dbReference>
<keyword evidence="2" id="KW-0547">Nucleotide-binding</keyword>
<dbReference type="Proteomes" id="UP000034607">
    <property type="component" value="Unassembled WGS sequence"/>
</dbReference>
<dbReference type="CDD" id="cd01129">
    <property type="entry name" value="PulE-GspE-like"/>
    <property type="match status" value="1"/>
</dbReference>
<dbReference type="FunFam" id="3.40.50.300:FF:000398">
    <property type="entry name" value="Type IV pilus assembly ATPase PilB"/>
    <property type="match status" value="1"/>
</dbReference>
<feature type="domain" description="Bacterial type II secretion system protein E" evidence="4">
    <location>
        <begin position="168"/>
        <end position="556"/>
    </location>
</feature>
<dbReference type="PANTHER" id="PTHR30258:SF2">
    <property type="entry name" value="COMG OPERON PROTEIN 1"/>
    <property type="match status" value="1"/>
</dbReference>
<keyword evidence="3" id="KW-0067">ATP-binding</keyword>
<evidence type="ECO:0000313" key="6">
    <source>
        <dbReference type="EMBL" id="KKU56965.1"/>
    </source>
</evidence>
<dbReference type="GO" id="GO:0016887">
    <property type="term" value="F:ATP hydrolysis activity"/>
    <property type="evidence" value="ECO:0007669"/>
    <property type="project" value="TreeGrafter"/>
</dbReference>
<dbReference type="PANTHER" id="PTHR30258">
    <property type="entry name" value="TYPE II SECRETION SYSTEM PROTEIN GSPE-RELATED"/>
    <property type="match status" value="1"/>
</dbReference>
<dbReference type="EMBL" id="LCNM01000001">
    <property type="protein sequence ID" value="KKU56965.1"/>
    <property type="molecule type" value="Genomic_DNA"/>
</dbReference>
<proteinExistence type="inferred from homology"/>
<organism evidence="6 7">
    <name type="scientific">Candidatus Amesbacteria bacterium GW2011_GWA2_47_11</name>
    <dbReference type="NCBI Taxonomy" id="1618357"/>
    <lineage>
        <taxon>Bacteria</taxon>
        <taxon>Candidatus Amesiibacteriota</taxon>
    </lineage>
</organism>
<gene>
    <name evidence="6" type="ORF">UX78_C0001G0018</name>
</gene>
<evidence type="ECO:0000259" key="4">
    <source>
        <dbReference type="Pfam" id="PF00437"/>
    </source>
</evidence>
<comment type="similarity">
    <text evidence="1">Belongs to the GSP E family.</text>
</comment>
<dbReference type="GO" id="GO:0005886">
    <property type="term" value="C:plasma membrane"/>
    <property type="evidence" value="ECO:0007669"/>
    <property type="project" value="TreeGrafter"/>
</dbReference>
<comment type="caution">
    <text evidence="6">The sequence shown here is derived from an EMBL/GenBank/DDBJ whole genome shotgun (WGS) entry which is preliminary data.</text>
</comment>
<dbReference type="Gene3D" id="3.30.300.160">
    <property type="entry name" value="Type II secretion system, protein E, N-terminal domain"/>
    <property type="match status" value="1"/>
</dbReference>